<name>A0A4D4J1H3_9PSEU</name>
<dbReference type="RefSeq" id="WP_137811619.1">
    <property type="nucleotide sequence ID" value="NZ_BJFL01000001.1"/>
</dbReference>
<protein>
    <submittedName>
        <fullName evidence="1">Uncharacterized protein</fullName>
    </submittedName>
</protein>
<evidence type="ECO:0000313" key="1">
    <source>
        <dbReference type="EMBL" id="GDY28376.1"/>
    </source>
</evidence>
<keyword evidence="2" id="KW-1185">Reference proteome</keyword>
<sequence length="97" mass="10338">MSEATVEQLRDLVEDTLLQLLRLSPDTPLAEPEQWIRRLQASGASHVDDGGPTGRAAAEVMVACEHLTGSDLTGARIALISARRYLGPALAHHAVDG</sequence>
<organism evidence="1 2">
    <name type="scientific">Gandjariella thermophila</name>
    <dbReference type="NCBI Taxonomy" id="1931992"/>
    <lineage>
        <taxon>Bacteria</taxon>
        <taxon>Bacillati</taxon>
        <taxon>Actinomycetota</taxon>
        <taxon>Actinomycetes</taxon>
        <taxon>Pseudonocardiales</taxon>
        <taxon>Pseudonocardiaceae</taxon>
        <taxon>Gandjariella</taxon>
    </lineage>
</organism>
<dbReference type="AlphaFoldDB" id="A0A4D4J1H3"/>
<evidence type="ECO:0000313" key="2">
    <source>
        <dbReference type="Proteomes" id="UP000298860"/>
    </source>
</evidence>
<accession>A0A4D4J1H3</accession>
<comment type="caution">
    <text evidence="1">The sequence shown here is derived from an EMBL/GenBank/DDBJ whole genome shotgun (WGS) entry which is preliminary data.</text>
</comment>
<reference evidence="2" key="1">
    <citation type="submission" date="2019-04" db="EMBL/GenBank/DDBJ databases">
        <title>Draft genome sequence of Pseudonocardiaceae bacterium SL3-2-4.</title>
        <authorList>
            <person name="Ningsih F."/>
            <person name="Yokota A."/>
            <person name="Sakai Y."/>
            <person name="Nanatani K."/>
            <person name="Yabe S."/>
            <person name="Oetari A."/>
            <person name="Sjamsuridzal W."/>
        </authorList>
    </citation>
    <scope>NUCLEOTIDE SEQUENCE [LARGE SCALE GENOMIC DNA]</scope>
    <source>
        <strain evidence="2">SL3-2-4</strain>
    </source>
</reference>
<proteinExistence type="predicted"/>
<dbReference type="EMBL" id="BJFL01000001">
    <property type="protein sequence ID" value="GDY28376.1"/>
    <property type="molecule type" value="Genomic_DNA"/>
</dbReference>
<gene>
    <name evidence="1" type="ORF">GTS_00090</name>
</gene>
<dbReference type="Proteomes" id="UP000298860">
    <property type="component" value="Unassembled WGS sequence"/>
</dbReference>